<feature type="transmembrane region" description="Helical" evidence="1">
    <location>
        <begin position="74"/>
        <end position="96"/>
    </location>
</feature>
<keyword evidence="1" id="KW-1133">Transmembrane helix</keyword>
<name>A0AA36F3E7_OCTVU</name>
<sequence>MVCDFFVKLEKNFCQFLSITTGQWNDFVIHNFLQLLYRRSLATDANVTKDESVTLTFHPGIHHTASKGNTMETAAAAAIVLLLLLVMTGNSAYSIAFRKLFSVP</sequence>
<organism evidence="2 3">
    <name type="scientific">Octopus vulgaris</name>
    <name type="common">Common octopus</name>
    <dbReference type="NCBI Taxonomy" id="6645"/>
    <lineage>
        <taxon>Eukaryota</taxon>
        <taxon>Metazoa</taxon>
        <taxon>Spiralia</taxon>
        <taxon>Lophotrochozoa</taxon>
        <taxon>Mollusca</taxon>
        <taxon>Cephalopoda</taxon>
        <taxon>Coleoidea</taxon>
        <taxon>Octopodiformes</taxon>
        <taxon>Octopoda</taxon>
        <taxon>Incirrata</taxon>
        <taxon>Octopodidae</taxon>
        <taxon>Octopus</taxon>
    </lineage>
</organism>
<dbReference type="Proteomes" id="UP001162480">
    <property type="component" value="Chromosome 5"/>
</dbReference>
<keyword evidence="1" id="KW-0812">Transmembrane</keyword>
<evidence type="ECO:0000313" key="3">
    <source>
        <dbReference type="Proteomes" id="UP001162480"/>
    </source>
</evidence>
<dbReference type="AlphaFoldDB" id="A0AA36F3E7"/>
<proteinExistence type="predicted"/>
<keyword evidence="1" id="KW-0472">Membrane</keyword>
<accession>A0AA36F3E7</accession>
<evidence type="ECO:0000313" key="2">
    <source>
        <dbReference type="EMBL" id="CAI9723004.1"/>
    </source>
</evidence>
<gene>
    <name evidence="2" type="ORF">OCTVUL_1B021352</name>
</gene>
<evidence type="ECO:0000256" key="1">
    <source>
        <dbReference type="SAM" id="Phobius"/>
    </source>
</evidence>
<protein>
    <submittedName>
        <fullName evidence="2">Uncharacterized protein</fullName>
    </submittedName>
</protein>
<keyword evidence="3" id="KW-1185">Reference proteome</keyword>
<reference evidence="2" key="1">
    <citation type="submission" date="2023-08" db="EMBL/GenBank/DDBJ databases">
        <authorList>
            <person name="Alioto T."/>
            <person name="Alioto T."/>
            <person name="Gomez Garrido J."/>
        </authorList>
    </citation>
    <scope>NUCLEOTIDE SEQUENCE</scope>
</reference>
<dbReference type="EMBL" id="OX597818">
    <property type="protein sequence ID" value="CAI9723004.1"/>
    <property type="molecule type" value="Genomic_DNA"/>
</dbReference>